<dbReference type="EMBL" id="JAATIQ010000017">
    <property type="protein sequence ID" value="KAF4400489.1"/>
    <property type="molecule type" value="Genomic_DNA"/>
</dbReference>
<protein>
    <submittedName>
        <fullName evidence="2">Uncharacterized protein</fullName>
    </submittedName>
</protein>
<dbReference type="GO" id="GO:0007034">
    <property type="term" value="P:vacuolar transport"/>
    <property type="evidence" value="ECO:0007669"/>
    <property type="project" value="InterPro"/>
</dbReference>
<dbReference type="PANTHER" id="PTHR10476">
    <property type="entry name" value="CHARGED MULTIVESICULAR BODY PROTEIN"/>
    <property type="match status" value="1"/>
</dbReference>
<comment type="caution">
    <text evidence="2">The sequence shown here is derived from an EMBL/GenBank/DDBJ whole genome shotgun (WGS) entry which is preliminary data.</text>
</comment>
<keyword evidence="3" id="KW-1185">Reference proteome</keyword>
<organism evidence="2 3">
    <name type="scientific">Cannabis sativa</name>
    <name type="common">Hemp</name>
    <name type="synonym">Marijuana</name>
    <dbReference type="NCBI Taxonomy" id="3483"/>
    <lineage>
        <taxon>Eukaryota</taxon>
        <taxon>Viridiplantae</taxon>
        <taxon>Streptophyta</taxon>
        <taxon>Embryophyta</taxon>
        <taxon>Tracheophyta</taxon>
        <taxon>Spermatophyta</taxon>
        <taxon>Magnoliopsida</taxon>
        <taxon>eudicotyledons</taxon>
        <taxon>Gunneridae</taxon>
        <taxon>Pentapetalae</taxon>
        <taxon>rosids</taxon>
        <taxon>fabids</taxon>
        <taxon>Rosales</taxon>
        <taxon>Cannabaceae</taxon>
        <taxon>Cannabis</taxon>
    </lineage>
</organism>
<keyword evidence="1" id="KW-0175">Coiled coil</keyword>
<evidence type="ECO:0000256" key="1">
    <source>
        <dbReference type="SAM" id="Coils"/>
    </source>
</evidence>
<accession>A0A7J6I058</accession>
<sequence>MGNTEKLLNQIMELKFTAKSLQRQARKCEKEEESEKLKIKKAMEKGNIDGTRIYTENAILRKIENLLTKLTKLRWTNDETRKRAALEFKVDEMRAETKWAPEFREREIGARVLMNEYRQSLKIDFFLKFSIQQPAIDQSKGQIRRSEAGASEVSTASGPEDLKLEELITSYRDKQC</sequence>
<reference evidence="2 3" key="1">
    <citation type="journal article" date="2020" name="bioRxiv">
        <title>Sequence and annotation of 42 cannabis genomes reveals extensive copy number variation in cannabinoid synthesis and pathogen resistance genes.</title>
        <authorList>
            <person name="Mckernan K.J."/>
            <person name="Helbert Y."/>
            <person name="Kane L.T."/>
            <person name="Ebling H."/>
            <person name="Zhang L."/>
            <person name="Liu B."/>
            <person name="Eaton Z."/>
            <person name="Mclaughlin S."/>
            <person name="Kingan S."/>
            <person name="Baybayan P."/>
            <person name="Concepcion G."/>
            <person name="Jordan M."/>
            <person name="Riva A."/>
            <person name="Barbazuk W."/>
            <person name="Harkins T."/>
        </authorList>
    </citation>
    <scope>NUCLEOTIDE SEQUENCE [LARGE SCALE GENOMIC DNA]</scope>
    <source>
        <strain evidence="3">cv. Jamaican Lion 4</strain>
        <tissue evidence="2">Leaf</tissue>
    </source>
</reference>
<dbReference type="InterPro" id="IPR005024">
    <property type="entry name" value="Snf7_fam"/>
</dbReference>
<evidence type="ECO:0000313" key="2">
    <source>
        <dbReference type="EMBL" id="KAF4400489.1"/>
    </source>
</evidence>
<feature type="coiled-coil region" evidence="1">
    <location>
        <begin position="4"/>
        <end position="45"/>
    </location>
</feature>
<proteinExistence type="predicted"/>
<gene>
    <name evidence="2" type="ORF">G4B88_023282</name>
</gene>
<dbReference type="Proteomes" id="UP000583929">
    <property type="component" value="Unassembled WGS sequence"/>
</dbReference>
<dbReference type="Gene3D" id="6.10.140.1230">
    <property type="match status" value="1"/>
</dbReference>
<name>A0A7J6I058_CANSA</name>
<dbReference type="AlphaFoldDB" id="A0A7J6I058"/>
<evidence type="ECO:0000313" key="3">
    <source>
        <dbReference type="Proteomes" id="UP000583929"/>
    </source>
</evidence>